<evidence type="ECO:0000256" key="1">
    <source>
        <dbReference type="SAM" id="MobiDB-lite"/>
    </source>
</evidence>
<dbReference type="InterPro" id="IPR046670">
    <property type="entry name" value="DUF6540"/>
</dbReference>
<sequence length="145" mass="15797">MDDSTSNITPAGQDNQNQDPSPSSPGPHVDTTTVPAPPEEQPTGSPEYRILYLLSYVPSPLFPGHWSMWVPYRGSDGSASGKGTRLHVTGDSRSGFAHDFAHDFDRGYDPGEDDRRPWARAVARIEERRVEDPPTPEGASAPRGV</sequence>
<keyword evidence="3" id="KW-1185">Reference proteome</keyword>
<feature type="region of interest" description="Disordered" evidence="1">
    <location>
        <begin position="77"/>
        <end position="97"/>
    </location>
</feature>
<reference evidence="2 3" key="1">
    <citation type="submission" date="2018-06" db="EMBL/GenBank/DDBJ databases">
        <title>Complete Genomes of Monosporascus.</title>
        <authorList>
            <person name="Robinson A.J."/>
            <person name="Natvig D.O."/>
        </authorList>
    </citation>
    <scope>NUCLEOTIDE SEQUENCE [LARGE SCALE GENOMIC DNA]</scope>
    <source>
        <strain evidence="2 3">CBS 609.92</strain>
    </source>
</reference>
<accession>A0ABY0GX11</accession>
<name>A0ABY0GX11_9PEZI</name>
<feature type="region of interest" description="Disordered" evidence="1">
    <location>
        <begin position="1"/>
        <end position="45"/>
    </location>
</feature>
<feature type="compositionally biased region" description="Polar residues" evidence="1">
    <location>
        <begin position="1"/>
        <end position="21"/>
    </location>
</feature>
<evidence type="ECO:0000313" key="3">
    <source>
        <dbReference type="Proteomes" id="UP000294003"/>
    </source>
</evidence>
<dbReference type="Proteomes" id="UP000294003">
    <property type="component" value="Unassembled WGS sequence"/>
</dbReference>
<dbReference type="Pfam" id="PF20174">
    <property type="entry name" value="DUF6540"/>
    <property type="match status" value="1"/>
</dbReference>
<comment type="caution">
    <text evidence="2">The sequence shown here is derived from an EMBL/GenBank/DDBJ whole genome shotgun (WGS) entry which is preliminary data.</text>
</comment>
<organism evidence="2 3">
    <name type="scientific">Monosporascus cannonballus</name>
    <dbReference type="NCBI Taxonomy" id="155416"/>
    <lineage>
        <taxon>Eukaryota</taxon>
        <taxon>Fungi</taxon>
        <taxon>Dikarya</taxon>
        <taxon>Ascomycota</taxon>
        <taxon>Pezizomycotina</taxon>
        <taxon>Sordariomycetes</taxon>
        <taxon>Xylariomycetidae</taxon>
        <taxon>Xylariales</taxon>
        <taxon>Xylariales incertae sedis</taxon>
        <taxon>Monosporascus</taxon>
    </lineage>
</organism>
<evidence type="ECO:0000313" key="2">
    <source>
        <dbReference type="EMBL" id="RYO76743.1"/>
    </source>
</evidence>
<dbReference type="EMBL" id="QJNS01000559">
    <property type="protein sequence ID" value="RYO76743.1"/>
    <property type="molecule type" value="Genomic_DNA"/>
</dbReference>
<proteinExistence type="predicted"/>
<protein>
    <submittedName>
        <fullName evidence="2">Uncharacterized protein</fullName>
    </submittedName>
</protein>
<gene>
    <name evidence="2" type="ORF">DL762_009711</name>
</gene>
<feature type="region of interest" description="Disordered" evidence="1">
    <location>
        <begin position="126"/>
        <end position="145"/>
    </location>
</feature>